<organism evidence="2 3">
    <name type="scientific">Exophiala spinifera</name>
    <dbReference type="NCBI Taxonomy" id="91928"/>
    <lineage>
        <taxon>Eukaryota</taxon>
        <taxon>Fungi</taxon>
        <taxon>Dikarya</taxon>
        <taxon>Ascomycota</taxon>
        <taxon>Pezizomycotina</taxon>
        <taxon>Eurotiomycetes</taxon>
        <taxon>Chaetothyriomycetidae</taxon>
        <taxon>Chaetothyriales</taxon>
        <taxon>Herpotrichiellaceae</taxon>
        <taxon>Exophiala</taxon>
    </lineage>
</organism>
<dbReference type="Proteomes" id="UP000053328">
    <property type="component" value="Unassembled WGS sequence"/>
</dbReference>
<dbReference type="Gene3D" id="3.40.50.150">
    <property type="entry name" value="Vaccinia Virus protein VP39"/>
    <property type="match status" value="1"/>
</dbReference>
<evidence type="ECO:0000313" key="2">
    <source>
        <dbReference type="EMBL" id="KIW16241.1"/>
    </source>
</evidence>
<dbReference type="GO" id="GO:0008168">
    <property type="term" value="F:methyltransferase activity"/>
    <property type="evidence" value="ECO:0007669"/>
    <property type="project" value="TreeGrafter"/>
</dbReference>
<reference evidence="2 3" key="1">
    <citation type="submission" date="2015-01" db="EMBL/GenBank/DDBJ databases">
        <title>The Genome Sequence of Exophiala spinifera CBS89968.</title>
        <authorList>
            <consortium name="The Broad Institute Genomics Platform"/>
            <person name="Cuomo C."/>
            <person name="de Hoog S."/>
            <person name="Gorbushina A."/>
            <person name="Stielow B."/>
            <person name="Teixiera M."/>
            <person name="Abouelleil A."/>
            <person name="Chapman S.B."/>
            <person name="Priest M."/>
            <person name="Young S.K."/>
            <person name="Wortman J."/>
            <person name="Nusbaum C."/>
            <person name="Birren B."/>
        </authorList>
    </citation>
    <scope>NUCLEOTIDE SEQUENCE [LARGE SCALE GENOMIC DNA]</scope>
    <source>
        <strain evidence="2 3">CBS 89968</strain>
    </source>
</reference>
<name>A0A0D1YMH7_9EURO</name>
<dbReference type="PANTHER" id="PTHR42912:SF93">
    <property type="entry name" value="N6-ADENOSINE-METHYLTRANSFERASE TMT1A"/>
    <property type="match status" value="1"/>
</dbReference>
<dbReference type="SUPFAM" id="SSF53335">
    <property type="entry name" value="S-adenosyl-L-methionine-dependent methyltransferases"/>
    <property type="match status" value="1"/>
</dbReference>
<accession>A0A0D1YMH7</accession>
<protein>
    <recommendedName>
        <fullName evidence="1">Methyltransferase domain-containing protein</fullName>
    </recommendedName>
</protein>
<dbReference type="AlphaFoldDB" id="A0A0D1YMH7"/>
<dbReference type="GeneID" id="27333375"/>
<dbReference type="OrthoDB" id="10017101at2759"/>
<dbReference type="VEuPathDB" id="FungiDB:PV08_06292"/>
<dbReference type="CDD" id="cd02440">
    <property type="entry name" value="AdoMet_MTases"/>
    <property type="match status" value="1"/>
</dbReference>
<dbReference type="HOGENOM" id="CLU_057148_0_0_1"/>
<dbReference type="InterPro" id="IPR029063">
    <property type="entry name" value="SAM-dependent_MTases_sf"/>
</dbReference>
<dbReference type="STRING" id="91928.A0A0D1YMH7"/>
<dbReference type="Pfam" id="PF13847">
    <property type="entry name" value="Methyltransf_31"/>
    <property type="match status" value="1"/>
</dbReference>
<feature type="domain" description="Methyltransferase" evidence="1">
    <location>
        <begin position="40"/>
        <end position="159"/>
    </location>
</feature>
<dbReference type="InterPro" id="IPR050508">
    <property type="entry name" value="Methyltransf_Superfamily"/>
</dbReference>
<dbReference type="EMBL" id="KN847495">
    <property type="protein sequence ID" value="KIW16241.1"/>
    <property type="molecule type" value="Genomic_DNA"/>
</dbReference>
<proteinExistence type="predicted"/>
<dbReference type="RefSeq" id="XP_016236457.1">
    <property type="nucleotide sequence ID" value="XM_016380630.1"/>
</dbReference>
<dbReference type="InterPro" id="IPR025714">
    <property type="entry name" value="Methyltranfer_dom"/>
</dbReference>
<sequence length="285" mass="30991">MTTTTNPSSTYTQGYSSQTLATQQSRTVGSDAAFLFPHIKQTDHVLDVGCGPGTITTGFAQCANEGRIVGVDISTDVVGRARTLAEQAGIPTEGPGSVVFEEGNVLTGLAYADNTFDVVFCCQTLGYMPPPETPVKALAEMRRVLKPGGILAVRDTIEQHFYPRTADLDRLWVGNFRRAVLKDHPDADLSAPPVPALFRRAGFDVDGGKVRIGTASTTISGAETRQRLAKRAKSQLQPGDPLYQNWLDAGITEDEIQQTIRASRQWAETEDAWYVALQCETLAWK</sequence>
<evidence type="ECO:0000313" key="3">
    <source>
        <dbReference type="Proteomes" id="UP000053328"/>
    </source>
</evidence>
<dbReference type="PANTHER" id="PTHR42912">
    <property type="entry name" value="METHYLTRANSFERASE"/>
    <property type="match status" value="1"/>
</dbReference>
<gene>
    <name evidence="2" type="ORF">PV08_06292</name>
</gene>
<keyword evidence="3" id="KW-1185">Reference proteome</keyword>
<evidence type="ECO:0000259" key="1">
    <source>
        <dbReference type="Pfam" id="PF13847"/>
    </source>
</evidence>